<evidence type="ECO:0000313" key="2">
    <source>
        <dbReference type="Proteomes" id="UP000219522"/>
    </source>
</evidence>
<reference evidence="1 2" key="1">
    <citation type="submission" date="2017-09" db="EMBL/GenBank/DDBJ databases">
        <authorList>
            <person name="Varghese N."/>
            <person name="Submissions S."/>
        </authorList>
    </citation>
    <scope>NUCLEOTIDE SEQUENCE [LARGE SCALE GENOMIC DNA]</scope>
    <source>
        <strain evidence="1 2">OK806</strain>
    </source>
</reference>
<sequence length="84" mass="9765">MIAGERSLRTSVQKWFGYKAEASFRVLEFGRTLSTRKRFVRVGIPKQEDPLAIVFFRHDDGSWNVFPPTPRRLSMQTKQSYSGI</sequence>
<protein>
    <submittedName>
        <fullName evidence="1">Uncharacterized protein</fullName>
    </submittedName>
</protein>
<name>A0A7Z7I380_9BURK</name>
<gene>
    <name evidence="1" type="ORF">SAMN05446927_0116</name>
</gene>
<comment type="caution">
    <text evidence="1">The sequence shown here is derived from an EMBL/GenBank/DDBJ whole genome shotgun (WGS) entry which is preliminary data.</text>
</comment>
<keyword evidence="2" id="KW-1185">Reference proteome</keyword>
<evidence type="ECO:0000313" key="1">
    <source>
        <dbReference type="EMBL" id="SOE46271.1"/>
    </source>
</evidence>
<dbReference type="AlphaFoldDB" id="A0A7Z7I380"/>
<proteinExistence type="predicted"/>
<dbReference type="EMBL" id="OCSU01000001">
    <property type="protein sequence ID" value="SOE46271.1"/>
    <property type="molecule type" value="Genomic_DNA"/>
</dbReference>
<dbReference type="Proteomes" id="UP000219522">
    <property type="component" value="Unassembled WGS sequence"/>
</dbReference>
<organism evidence="1 2">
    <name type="scientific">Caballeronia arationis</name>
    <dbReference type="NCBI Taxonomy" id="1777142"/>
    <lineage>
        <taxon>Bacteria</taxon>
        <taxon>Pseudomonadati</taxon>
        <taxon>Pseudomonadota</taxon>
        <taxon>Betaproteobacteria</taxon>
        <taxon>Burkholderiales</taxon>
        <taxon>Burkholderiaceae</taxon>
        <taxon>Caballeronia</taxon>
    </lineage>
</organism>
<accession>A0A7Z7I380</accession>